<dbReference type="Proteomes" id="UP000282086">
    <property type="component" value="Chromosome"/>
</dbReference>
<organism evidence="1 2">
    <name type="scientific">Salmonella enterica I</name>
    <dbReference type="NCBI Taxonomy" id="59201"/>
    <lineage>
        <taxon>Bacteria</taxon>
        <taxon>Pseudomonadati</taxon>
        <taxon>Pseudomonadota</taxon>
        <taxon>Gammaproteobacteria</taxon>
        <taxon>Enterobacterales</taxon>
        <taxon>Enterobacteriaceae</taxon>
        <taxon>Salmonella</taxon>
    </lineage>
</organism>
<accession>A0A447N7X6</accession>
<proteinExistence type="predicted"/>
<sequence length="234" mass="26094">MRIQFLTGNQIGFCQLLIARQITTRIRQRSVIFRQLSLSLRQGDLKLAGIDLRQQIACVDLLTFLKVQGDELTIHAATHRNGIRGGHGTQPAQIARYGLRGRGRGLYRRQRAVAHTAATCGGGMRRLRGDARRGGRAFATAMPEPECGGGYYNPNRYCPAESITAFHRYKFLILKRFAECCSLYCSQQGREKNGGIMEHGRDYSEWRPALRGATQLSSVKIVNAPECGKVAARQ</sequence>
<evidence type="ECO:0000313" key="2">
    <source>
        <dbReference type="Proteomes" id="UP000282086"/>
    </source>
</evidence>
<dbReference type="AlphaFoldDB" id="A0A447N7X6"/>
<name>A0A447N7X6_SALET</name>
<protein>
    <submittedName>
        <fullName evidence="1">Uncharacterized protein</fullName>
    </submittedName>
</protein>
<dbReference type="EMBL" id="LR134140">
    <property type="protein sequence ID" value="VDZ99398.1"/>
    <property type="molecule type" value="Genomic_DNA"/>
</dbReference>
<evidence type="ECO:0000313" key="1">
    <source>
        <dbReference type="EMBL" id="VDZ99398.1"/>
    </source>
</evidence>
<gene>
    <name evidence="1" type="ORF">NCTC129_05707</name>
</gene>
<reference evidence="1 2" key="1">
    <citation type="submission" date="2018-12" db="EMBL/GenBank/DDBJ databases">
        <authorList>
            <consortium name="Pathogen Informatics"/>
        </authorList>
    </citation>
    <scope>NUCLEOTIDE SEQUENCE [LARGE SCALE GENOMIC DNA]</scope>
    <source>
        <strain evidence="1 2">NCTC129</strain>
    </source>
</reference>